<protein>
    <recommendedName>
        <fullName evidence="3">Reverse transcriptase zinc-binding domain-containing protein</fullName>
    </recommendedName>
</protein>
<dbReference type="OrthoDB" id="696485at2759"/>
<reference evidence="1 2" key="1">
    <citation type="submission" date="2017-09" db="EMBL/GenBank/DDBJ databases">
        <title>WGS assembly of Aquilegia coerulea Goldsmith.</title>
        <authorList>
            <person name="Hodges S."/>
            <person name="Kramer E."/>
            <person name="Nordborg M."/>
            <person name="Tomkins J."/>
            <person name="Borevitz J."/>
            <person name="Derieg N."/>
            <person name="Yan J."/>
            <person name="Mihaltcheva S."/>
            <person name="Hayes R.D."/>
            <person name="Rokhsar D."/>
        </authorList>
    </citation>
    <scope>NUCLEOTIDE SEQUENCE [LARGE SCALE GENOMIC DNA]</scope>
    <source>
        <strain evidence="2">cv. Goldsmith</strain>
    </source>
</reference>
<dbReference type="InParanoid" id="A0A2G5D8A9"/>
<organism evidence="1 2">
    <name type="scientific">Aquilegia coerulea</name>
    <name type="common">Rocky mountain columbine</name>
    <dbReference type="NCBI Taxonomy" id="218851"/>
    <lineage>
        <taxon>Eukaryota</taxon>
        <taxon>Viridiplantae</taxon>
        <taxon>Streptophyta</taxon>
        <taxon>Embryophyta</taxon>
        <taxon>Tracheophyta</taxon>
        <taxon>Spermatophyta</taxon>
        <taxon>Magnoliopsida</taxon>
        <taxon>Ranunculales</taxon>
        <taxon>Ranunculaceae</taxon>
        <taxon>Thalictroideae</taxon>
        <taxon>Aquilegia</taxon>
    </lineage>
</organism>
<name>A0A2G5D8A9_AQUCA</name>
<evidence type="ECO:0000313" key="1">
    <source>
        <dbReference type="EMBL" id="PIA39748.1"/>
    </source>
</evidence>
<dbReference type="AlphaFoldDB" id="A0A2G5D8A9"/>
<sequence length="106" mass="12650">MERWPNIILNRWGTMVWKPLPYAVVWVTCSVRNDCTFNEKIFTVRKIVMKTRAMVWYWLMRKVEQRGHRFSEMLNNWGITATGVAGLKKLMTCDIFFHSCSSFCCF</sequence>
<dbReference type="EMBL" id="KZ305043">
    <property type="protein sequence ID" value="PIA39748.1"/>
    <property type="molecule type" value="Genomic_DNA"/>
</dbReference>
<accession>A0A2G5D8A9</accession>
<keyword evidence="2" id="KW-1185">Reference proteome</keyword>
<evidence type="ECO:0000313" key="2">
    <source>
        <dbReference type="Proteomes" id="UP000230069"/>
    </source>
</evidence>
<proteinExistence type="predicted"/>
<dbReference type="Proteomes" id="UP000230069">
    <property type="component" value="Unassembled WGS sequence"/>
</dbReference>
<evidence type="ECO:0008006" key="3">
    <source>
        <dbReference type="Google" id="ProtNLM"/>
    </source>
</evidence>
<gene>
    <name evidence="1" type="ORF">AQUCO_02600300v1</name>
</gene>